<evidence type="ECO:0000313" key="2">
    <source>
        <dbReference type="Proteomes" id="UP001207742"/>
    </source>
</evidence>
<dbReference type="EMBL" id="JAPDNS010000002">
    <property type="protein sequence ID" value="MCW3486193.1"/>
    <property type="molecule type" value="Genomic_DNA"/>
</dbReference>
<name>A0ABT3IQH4_9BACT</name>
<accession>A0ABT3IQH4</accession>
<sequence length="49" mass="5855">MEVLQIIGIIKAKWEFDKQQGMPKTRKRVGPFYFKFFSILSEKIGDIYE</sequence>
<evidence type="ECO:0000313" key="1">
    <source>
        <dbReference type="EMBL" id="MCW3486193.1"/>
    </source>
</evidence>
<dbReference type="Proteomes" id="UP001207742">
    <property type="component" value="Unassembled WGS sequence"/>
</dbReference>
<keyword evidence="2" id="KW-1185">Reference proteome</keyword>
<organism evidence="1 2">
    <name type="scientific">Chitinophaga nivalis</name>
    <dbReference type="NCBI Taxonomy" id="2991709"/>
    <lineage>
        <taxon>Bacteria</taxon>
        <taxon>Pseudomonadati</taxon>
        <taxon>Bacteroidota</taxon>
        <taxon>Chitinophagia</taxon>
        <taxon>Chitinophagales</taxon>
        <taxon>Chitinophagaceae</taxon>
        <taxon>Chitinophaga</taxon>
    </lineage>
</organism>
<protein>
    <submittedName>
        <fullName evidence="1">Uncharacterized protein</fullName>
    </submittedName>
</protein>
<comment type="caution">
    <text evidence="1">The sequence shown here is derived from an EMBL/GenBank/DDBJ whole genome shotgun (WGS) entry which is preliminary data.</text>
</comment>
<proteinExistence type="predicted"/>
<reference evidence="1 2" key="1">
    <citation type="submission" date="2022-10" db="EMBL/GenBank/DDBJ databases">
        <title>Chitinophaga nivalis PC15 sp. nov., isolated from Pyeongchang county, South Korea.</title>
        <authorList>
            <person name="Trinh H.N."/>
        </authorList>
    </citation>
    <scope>NUCLEOTIDE SEQUENCE [LARGE SCALE GENOMIC DNA]</scope>
    <source>
        <strain evidence="1 2">PC14</strain>
    </source>
</reference>
<dbReference type="RefSeq" id="WP_264733009.1">
    <property type="nucleotide sequence ID" value="NZ_JAPDNR010000001.1"/>
</dbReference>
<gene>
    <name evidence="1" type="ORF">OL497_19985</name>
</gene>